<feature type="transmembrane region" description="Helical" evidence="1">
    <location>
        <begin position="274"/>
        <end position="299"/>
    </location>
</feature>
<keyword evidence="1" id="KW-1133">Transmembrane helix</keyword>
<sequence>MVVTLGVTVMLTRYLSPSDWGTLSYLMAFSGLALPFTAIGLNGLITQYLLKYPEQKDEVMGTAIAIRFIGSFVTIFAFYWVLKTWFIHDPYVEKLLAIVLLGTATLAFSGINFYFESIVQAKYASSVRIVSSIIAALAKVWAVVTHQDLTTIVIIFSAEFTLTALLFLCAYQIKARSLKWWRWNSTIAKEMLQRCGYLIFSSVFAMVYLKLDQVMLGQMTSMEEVGQYAIAARLSEVWVFVPTALVASAYPAIARLYQDKSPNYQKRLQQSNDILFGLSLSLAIVVQLFGTWLITLIFGDKYADAAVILQIHIWSSVFIFMRTLASRWLILEDLVKFSLYSHIAGAFVNVAFNYLLIPEFGALGAAYATLISYASAGWLIFYVNRKTRLIGNIMTRSLLFPLRPIFNKF</sequence>
<feature type="transmembrane region" description="Helical" evidence="1">
    <location>
        <begin position="229"/>
        <end position="253"/>
    </location>
</feature>
<dbReference type="Pfam" id="PF13440">
    <property type="entry name" value="Polysacc_synt_3"/>
    <property type="match status" value="1"/>
</dbReference>
<protein>
    <submittedName>
        <fullName evidence="2">O-unit flippase</fullName>
    </submittedName>
</protein>
<dbReference type="PANTHER" id="PTHR43424">
    <property type="entry name" value="LOCUS PUTATIVE PROTEIN 1-RELATED"/>
    <property type="match status" value="1"/>
</dbReference>
<dbReference type="Proteomes" id="UP000315115">
    <property type="component" value="Chromosome 1"/>
</dbReference>
<evidence type="ECO:0000313" key="3">
    <source>
        <dbReference type="Proteomes" id="UP000315115"/>
    </source>
</evidence>
<name>A0A510I2G9_9VIBR</name>
<feature type="transmembrane region" description="Helical" evidence="1">
    <location>
        <begin position="337"/>
        <end position="357"/>
    </location>
</feature>
<keyword evidence="1" id="KW-0812">Transmembrane</keyword>
<dbReference type="CDD" id="cd13128">
    <property type="entry name" value="MATE_Wzx_like"/>
    <property type="match status" value="1"/>
</dbReference>
<dbReference type="EMBL" id="AP019798">
    <property type="protein sequence ID" value="BBL87611.1"/>
    <property type="molecule type" value="Genomic_DNA"/>
</dbReference>
<dbReference type="InterPro" id="IPR052556">
    <property type="entry name" value="PolySynth_Transporter"/>
</dbReference>
<dbReference type="RefSeq" id="WP_172622518.1">
    <property type="nucleotide sequence ID" value="NZ_AP019798.1"/>
</dbReference>
<proteinExistence type="predicted"/>
<feature type="transmembrane region" description="Helical" evidence="1">
    <location>
        <begin position="150"/>
        <end position="171"/>
    </location>
</feature>
<feature type="transmembrane region" description="Helical" evidence="1">
    <location>
        <begin position="127"/>
        <end position="144"/>
    </location>
</feature>
<accession>A0A510I2G9</accession>
<feature type="transmembrane region" description="Helical" evidence="1">
    <location>
        <begin position="363"/>
        <end position="384"/>
    </location>
</feature>
<reference evidence="3" key="1">
    <citation type="submission" date="2019-07" db="EMBL/GenBank/DDBJ databases">
        <title>Complete Genome Sequences of Vibrion rotiferianus strain AM7.</title>
        <authorList>
            <person name="Miyazaki K."/>
            <person name="Wiseschart A."/>
            <person name="Pootanakit K."/>
            <person name="Ishimori K."/>
            <person name="Kitahara K."/>
        </authorList>
    </citation>
    <scope>NUCLEOTIDE SEQUENCE [LARGE SCALE GENOMIC DNA]</scope>
    <source>
        <strain evidence="3">AM7</strain>
    </source>
</reference>
<organism evidence="2 3">
    <name type="scientific">Vibrio rotiferianus</name>
    <dbReference type="NCBI Taxonomy" id="190895"/>
    <lineage>
        <taxon>Bacteria</taxon>
        <taxon>Pseudomonadati</taxon>
        <taxon>Pseudomonadota</taxon>
        <taxon>Gammaproteobacteria</taxon>
        <taxon>Vibrionales</taxon>
        <taxon>Vibrionaceae</taxon>
        <taxon>Vibrio</taxon>
    </lineage>
</organism>
<evidence type="ECO:0000313" key="2">
    <source>
        <dbReference type="EMBL" id="BBL87611.1"/>
    </source>
</evidence>
<feature type="transmembrane region" description="Helical" evidence="1">
    <location>
        <begin position="305"/>
        <end position="325"/>
    </location>
</feature>
<dbReference type="AlphaFoldDB" id="A0A510I2G9"/>
<evidence type="ECO:0000256" key="1">
    <source>
        <dbReference type="SAM" id="Phobius"/>
    </source>
</evidence>
<feature type="transmembrane region" description="Helical" evidence="1">
    <location>
        <begin position="94"/>
        <end position="115"/>
    </location>
</feature>
<feature type="transmembrane region" description="Helical" evidence="1">
    <location>
        <begin position="62"/>
        <end position="82"/>
    </location>
</feature>
<feature type="transmembrane region" description="Helical" evidence="1">
    <location>
        <begin position="25"/>
        <end position="50"/>
    </location>
</feature>
<keyword evidence="1" id="KW-0472">Membrane</keyword>
<gene>
    <name evidence="2" type="ORF">VroAM7_02640</name>
</gene>
<dbReference type="PANTHER" id="PTHR43424:SF1">
    <property type="entry name" value="LOCUS PUTATIVE PROTEIN 1-RELATED"/>
    <property type="match status" value="1"/>
</dbReference>
<feature type="transmembrane region" description="Helical" evidence="1">
    <location>
        <begin position="191"/>
        <end position="209"/>
    </location>
</feature>